<gene>
    <name evidence="2" type="ORF">J2S02_003525</name>
</gene>
<dbReference type="InterPro" id="IPR025711">
    <property type="entry name" value="PepSY"/>
</dbReference>
<feature type="domain" description="PepSY" evidence="1">
    <location>
        <begin position="107"/>
        <end position="159"/>
    </location>
</feature>
<dbReference type="Pfam" id="PF03413">
    <property type="entry name" value="PepSY"/>
    <property type="match status" value="3"/>
</dbReference>
<dbReference type="Proteomes" id="UP001232245">
    <property type="component" value="Unassembled WGS sequence"/>
</dbReference>
<sequence>MKKTIWLIGIVLAAILLVYIGFQWLSPAFSAKALTEEEAKNVALERYAGEIIKTTKQNDKYQIELQAETGLYQLEIDATSGDIISVSQLQKQVNKQEQRTEEQPKQLTEAEIKERISSQGTVKSLKLIEGEKPHYVAVIDQNNEEITLELDAYTGETTKETPNAKPLLEEEEAIEIAKKEFKKEGEVEDVEFFPSGEPTPYYLVEIEGEDDEKTYEIDAYTGELRNIFDSSIDDDDDDSE</sequence>
<dbReference type="RefSeq" id="WP_095299716.1">
    <property type="nucleotide sequence ID" value="NZ_CADEPK010000353.1"/>
</dbReference>
<dbReference type="EMBL" id="JAUSTZ010000008">
    <property type="protein sequence ID" value="MDQ0227180.1"/>
    <property type="molecule type" value="Genomic_DNA"/>
</dbReference>
<keyword evidence="3" id="KW-1185">Reference proteome</keyword>
<protein>
    <submittedName>
        <fullName evidence="2">Membrane protein YkoI</fullName>
    </submittedName>
</protein>
<name>A0ABT9Z7B8_9BACI</name>
<accession>A0ABT9Z7B8</accession>
<reference evidence="2 3" key="1">
    <citation type="submission" date="2023-07" db="EMBL/GenBank/DDBJ databases">
        <title>Genomic Encyclopedia of Type Strains, Phase IV (KMG-IV): sequencing the most valuable type-strain genomes for metagenomic binning, comparative biology and taxonomic classification.</title>
        <authorList>
            <person name="Goeker M."/>
        </authorList>
    </citation>
    <scope>NUCLEOTIDE SEQUENCE [LARGE SCALE GENOMIC DNA]</scope>
    <source>
        <strain evidence="2 3">DSM 17723</strain>
    </source>
</reference>
<proteinExistence type="predicted"/>
<organism evidence="2 3">
    <name type="scientific">Metabacillus niabensis</name>
    <dbReference type="NCBI Taxonomy" id="324854"/>
    <lineage>
        <taxon>Bacteria</taxon>
        <taxon>Bacillati</taxon>
        <taxon>Bacillota</taxon>
        <taxon>Bacilli</taxon>
        <taxon>Bacillales</taxon>
        <taxon>Bacillaceae</taxon>
        <taxon>Metabacillus</taxon>
    </lineage>
</organism>
<feature type="domain" description="PepSY" evidence="1">
    <location>
        <begin position="33"/>
        <end position="86"/>
    </location>
</feature>
<evidence type="ECO:0000313" key="3">
    <source>
        <dbReference type="Proteomes" id="UP001232245"/>
    </source>
</evidence>
<dbReference type="Gene3D" id="3.10.450.40">
    <property type="match status" value="2"/>
</dbReference>
<evidence type="ECO:0000313" key="2">
    <source>
        <dbReference type="EMBL" id="MDQ0227180.1"/>
    </source>
</evidence>
<evidence type="ECO:0000259" key="1">
    <source>
        <dbReference type="Pfam" id="PF03413"/>
    </source>
</evidence>
<comment type="caution">
    <text evidence="2">The sequence shown here is derived from an EMBL/GenBank/DDBJ whole genome shotgun (WGS) entry which is preliminary data.</text>
</comment>
<feature type="domain" description="PepSY" evidence="1">
    <location>
        <begin position="169"/>
        <end position="226"/>
    </location>
</feature>